<proteinExistence type="predicted"/>
<gene>
    <name evidence="1" type="ORF">CTRU02_213329</name>
</gene>
<comment type="caution">
    <text evidence="1">The sequence shown here is derived from an EMBL/GenBank/DDBJ whole genome shotgun (WGS) entry which is preliminary data.</text>
</comment>
<accession>A0ACC3YKY2</accession>
<evidence type="ECO:0000313" key="2">
    <source>
        <dbReference type="Proteomes" id="UP000805649"/>
    </source>
</evidence>
<name>A0ACC3YKY2_COLTU</name>
<evidence type="ECO:0000313" key="1">
    <source>
        <dbReference type="EMBL" id="KAL0932376.1"/>
    </source>
</evidence>
<reference evidence="1 2" key="1">
    <citation type="journal article" date="2020" name="Phytopathology">
        <title>Genome Sequence Resources of Colletotrichum truncatum, C. plurivorum, C. musicola, and C. sojae: Four Species Pathogenic to Soybean (Glycine max).</title>
        <authorList>
            <person name="Rogerio F."/>
            <person name="Boufleur T.R."/>
            <person name="Ciampi-Guillardi M."/>
            <person name="Sukno S.A."/>
            <person name="Thon M.R."/>
            <person name="Massola Junior N.S."/>
            <person name="Baroncelli R."/>
        </authorList>
    </citation>
    <scope>NUCLEOTIDE SEQUENCE [LARGE SCALE GENOMIC DNA]</scope>
    <source>
        <strain evidence="1 2">CMES1059</strain>
    </source>
</reference>
<organism evidence="1 2">
    <name type="scientific">Colletotrichum truncatum</name>
    <name type="common">Anthracnose fungus</name>
    <name type="synonym">Colletotrichum capsici</name>
    <dbReference type="NCBI Taxonomy" id="5467"/>
    <lineage>
        <taxon>Eukaryota</taxon>
        <taxon>Fungi</taxon>
        <taxon>Dikarya</taxon>
        <taxon>Ascomycota</taxon>
        <taxon>Pezizomycotina</taxon>
        <taxon>Sordariomycetes</taxon>
        <taxon>Hypocreomycetidae</taxon>
        <taxon>Glomerellales</taxon>
        <taxon>Glomerellaceae</taxon>
        <taxon>Colletotrichum</taxon>
        <taxon>Colletotrichum truncatum species complex</taxon>
    </lineage>
</organism>
<sequence>MPLIIDRKQGGHSEDRSGLEFVPLSKKTPYESSQNIMSAGEGEAAHESKLLRRSWESLAFDCFLALLPPVFLALLIAAALQHEKPESNTGDLIQDALLLSPTIFPIIFAAICGKTMKSIALYKSQDGMSLRLLEHLSGASSLFSALERVYLLRNFGVIGIITTFVWALSPLGGQALSPRLLSKENFYSNSTRNATYFDPNFLGTTRLDSASGGASAVAHVTALYLTSLSSSAEVRSSPRDVWGNPKTSIPYALAEKSNASEWTDLTISNATSSYTNLIGVPVKAFENGVASEIILPSINLEIKCSSLQLTDTESFKRSLKEPLLTSFAGGGTFPNGTTTIEFHRGFSGSGASTTFLYMTNTSWTRFVSDITQPITIFYGSRTWETKANVTGKRGLSISLAECTMVPRGLETKLSCNGQVCHAIAARQQPAVVTKNVTWTINSIMKRGYFCGMGASGRVNEAGQTEQFISSGSVGESNYDLLNLWDMPLADFEERFQQMVNTFWYAAASQVFSTGNFSSKSNQQYVSQTPAAVTVNLGPHYICHWVWFGLAVAIVLLLEGLAVANAILRFRTRAPDIFGYVSSLTIGNRYCESKGLGQSSALFGLERARALGRVRFQLADIKGGEDVGRIAFFPRLSEEGLRQGYQDDFVASRVKFNRYYD</sequence>
<protein>
    <submittedName>
        <fullName evidence="1">Uncharacterized protein</fullName>
    </submittedName>
</protein>
<dbReference type="EMBL" id="VUJX02000009">
    <property type="protein sequence ID" value="KAL0932376.1"/>
    <property type="molecule type" value="Genomic_DNA"/>
</dbReference>
<keyword evidence="2" id="KW-1185">Reference proteome</keyword>
<dbReference type="Proteomes" id="UP000805649">
    <property type="component" value="Unassembled WGS sequence"/>
</dbReference>